<evidence type="ECO:0000313" key="5">
    <source>
        <dbReference type="Proteomes" id="UP000192602"/>
    </source>
</evidence>
<dbReference type="RefSeq" id="WP_084275912.1">
    <property type="nucleotide sequence ID" value="NZ_AP026671.1"/>
</dbReference>
<dbReference type="AlphaFoldDB" id="A0A1W1WTX9"/>
<feature type="domain" description="Metallo-beta-lactamase" evidence="2">
    <location>
        <begin position="14"/>
        <end position="251"/>
    </location>
</feature>
<dbReference type="InterPro" id="IPR022712">
    <property type="entry name" value="Beta_Casp"/>
</dbReference>
<dbReference type="GO" id="GO:0016787">
    <property type="term" value="F:hydrolase activity"/>
    <property type="evidence" value="ECO:0007669"/>
    <property type="project" value="UniProtKB-KW"/>
</dbReference>
<organism evidence="4 5">
    <name type="scientific">Nitratiruptor tergarcus DSM 16512</name>
    <dbReference type="NCBI Taxonomy" id="1069081"/>
    <lineage>
        <taxon>Bacteria</taxon>
        <taxon>Pseudomonadati</taxon>
        <taxon>Campylobacterota</taxon>
        <taxon>Epsilonproteobacteria</taxon>
        <taxon>Nautiliales</taxon>
        <taxon>Nitratiruptoraceae</taxon>
        <taxon>Nitratiruptor</taxon>
    </lineage>
</organism>
<dbReference type="Pfam" id="PF10996">
    <property type="entry name" value="Beta-Casp"/>
    <property type="match status" value="1"/>
</dbReference>
<dbReference type="OrthoDB" id="9803916at2"/>
<feature type="domain" description="Beta-Casp" evidence="3">
    <location>
        <begin position="256"/>
        <end position="378"/>
    </location>
</feature>
<dbReference type="STRING" id="1069081.SAMN05660197_1518"/>
<dbReference type="InterPro" id="IPR036866">
    <property type="entry name" value="RibonucZ/Hydroxyglut_hydro"/>
</dbReference>
<dbReference type="Pfam" id="PF07521">
    <property type="entry name" value="RMMBL"/>
    <property type="match status" value="1"/>
</dbReference>
<dbReference type="PANTHER" id="PTHR11203">
    <property type="entry name" value="CLEAVAGE AND POLYADENYLATION SPECIFICITY FACTOR FAMILY MEMBER"/>
    <property type="match status" value="1"/>
</dbReference>
<protein>
    <submittedName>
        <fullName evidence="4">Metallo-beta-lactamase family protein</fullName>
    </submittedName>
</protein>
<dbReference type="SUPFAM" id="SSF56281">
    <property type="entry name" value="Metallo-hydrolase/oxidoreductase"/>
    <property type="match status" value="1"/>
</dbReference>
<dbReference type="SMART" id="SM00849">
    <property type="entry name" value="Lactamase_B"/>
    <property type="match status" value="1"/>
</dbReference>
<keyword evidence="1" id="KW-0378">Hydrolase</keyword>
<dbReference type="PANTHER" id="PTHR11203:SF37">
    <property type="entry name" value="INTEGRATOR COMPLEX SUBUNIT 11"/>
    <property type="match status" value="1"/>
</dbReference>
<dbReference type="Gene3D" id="3.60.15.10">
    <property type="entry name" value="Ribonuclease Z/Hydroxyacylglutathione hydrolase-like"/>
    <property type="match status" value="1"/>
</dbReference>
<dbReference type="Pfam" id="PF00753">
    <property type="entry name" value="Lactamase_B"/>
    <property type="match status" value="1"/>
</dbReference>
<dbReference type="Proteomes" id="UP000192602">
    <property type="component" value="Unassembled WGS sequence"/>
</dbReference>
<evidence type="ECO:0000313" key="4">
    <source>
        <dbReference type="EMBL" id="SMC09696.1"/>
    </source>
</evidence>
<reference evidence="5" key="1">
    <citation type="submission" date="2017-04" db="EMBL/GenBank/DDBJ databases">
        <authorList>
            <person name="Varghese N."/>
            <person name="Submissions S."/>
        </authorList>
    </citation>
    <scope>NUCLEOTIDE SEQUENCE [LARGE SCALE GENOMIC DNA]</scope>
    <source>
        <strain evidence="5">DSM 16512</strain>
    </source>
</reference>
<dbReference type="GO" id="GO:0004521">
    <property type="term" value="F:RNA endonuclease activity"/>
    <property type="evidence" value="ECO:0007669"/>
    <property type="project" value="TreeGrafter"/>
</dbReference>
<sequence length="462" mass="52342">MTIEISYGAAEVVTGSCHFIKFDDGTKVLVDCGMFQGLDEWKNYEPLGFDPKEIDYLLVTHGHLDHVGRIPLLYKGGFRGKIIATPATFELMKIVLLDTAHLMSEDYATAFKKAQRRGEEESVKKPLYTKEDVKATLRLPRRNINYGQTIKLGSNIHVRYKDAGHIIGAAFIEIIYKDGNIQKHVVFSGDIGNQQVKLNPPPQTPFASPNVFVESTYGDRLHKDYASSVAEFKEAVLKTLKHNGTVLIPSFAIERTQQLLCILGQMSRKGELPHHTEVFLDSPMAIKTTKVYEKYKYLLSDYCKNLHEPFTFPNLRFATTTNASKRINGKKGPMIIIAGSGMCNGGRILHHFKHRIWDKRNTVIFVGYQAEGTLGREIIEGAQFIEIYGERIKVNAQIYTINGFSAHADQKELTNWLSAIDGLKKIFLIHGEEDKQHIFKKHLIQTLHKKVHIVKQGEIIHL</sequence>
<dbReference type="InterPro" id="IPR001279">
    <property type="entry name" value="Metallo-B-lactamas"/>
</dbReference>
<evidence type="ECO:0000256" key="1">
    <source>
        <dbReference type="ARBA" id="ARBA00022801"/>
    </source>
</evidence>
<name>A0A1W1WTX9_9BACT</name>
<dbReference type="SMART" id="SM01027">
    <property type="entry name" value="Beta-Casp"/>
    <property type="match status" value="1"/>
</dbReference>
<dbReference type="CDD" id="cd16295">
    <property type="entry name" value="TTHA0252-CPSF-like_MBL-fold"/>
    <property type="match status" value="1"/>
</dbReference>
<dbReference type="Gene3D" id="3.40.50.10890">
    <property type="match status" value="1"/>
</dbReference>
<keyword evidence="5" id="KW-1185">Reference proteome</keyword>
<evidence type="ECO:0000259" key="2">
    <source>
        <dbReference type="SMART" id="SM00849"/>
    </source>
</evidence>
<proteinExistence type="predicted"/>
<gene>
    <name evidence="4" type="ORF">SAMN05660197_1518</name>
</gene>
<dbReference type="InterPro" id="IPR011108">
    <property type="entry name" value="RMMBL"/>
</dbReference>
<dbReference type="EMBL" id="FWWZ01000001">
    <property type="protein sequence ID" value="SMC09696.1"/>
    <property type="molecule type" value="Genomic_DNA"/>
</dbReference>
<accession>A0A1W1WTX9</accession>
<evidence type="ECO:0000259" key="3">
    <source>
        <dbReference type="SMART" id="SM01027"/>
    </source>
</evidence>
<dbReference type="InterPro" id="IPR050698">
    <property type="entry name" value="MBL"/>
</dbReference>